<dbReference type="Proteomes" id="UP001595710">
    <property type="component" value="Unassembled WGS sequence"/>
</dbReference>
<dbReference type="EMBL" id="JBHRYN010000003">
    <property type="protein sequence ID" value="MFC3700294.1"/>
    <property type="molecule type" value="Genomic_DNA"/>
</dbReference>
<organism evidence="2 3">
    <name type="scientific">Reinekea marina</name>
    <dbReference type="NCBI Taxonomy" id="1310421"/>
    <lineage>
        <taxon>Bacteria</taxon>
        <taxon>Pseudomonadati</taxon>
        <taxon>Pseudomonadota</taxon>
        <taxon>Gammaproteobacteria</taxon>
        <taxon>Oceanospirillales</taxon>
        <taxon>Saccharospirillaceae</taxon>
        <taxon>Reinekea</taxon>
    </lineage>
</organism>
<keyword evidence="3" id="KW-1185">Reference proteome</keyword>
<keyword evidence="1" id="KW-0732">Signal</keyword>
<feature type="chain" id="PRO_5047067125" evidence="1">
    <location>
        <begin position="24"/>
        <end position="288"/>
    </location>
</feature>
<evidence type="ECO:0000256" key="1">
    <source>
        <dbReference type="SAM" id="SignalP"/>
    </source>
</evidence>
<evidence type="ECO:0000313" key="3">
    <source>
        <dbReference type="Proteomes" id="UP001595710"/>
    </source>
</evidence>
<accession>A0ABV7WPN5</accession>
<protein>
    <submittedName>
        <fullName evidence="2">Uncharacterized protein</fullName>
    </submittedName>
</protein>
<evidence type="ECO:0000313" key="2">
    <source>
        <dbReference type="EMBL" id="MFC3700294.1"/>
    </source>
</evidence>
<gene>
    <name evidence="2" type="ORF">ACFOND_01475</name>
</gene>
<proteinExistence type="predicted"/>
<feature type="signal peptide" evidence="1">
    <location>
        <begin position="1"/>
        <end position="23"/>
    </location>
</feature>
<sequence length="288" mass="31892">MLKKVFSISGLTVALQMAAPAFAIQAQPSGQVQIQAAYVSEAINDHNWLVQMPNTYIGVSALESLPSGTFRAHWRAGFEPFADELTLDQQQMYVQWQQGAFALWGGELPTLESVLIESEMSTLVSAARGGLAVANYIVPTEKKALRADFQSNEAVLFTGQWVFDETKTDQQWSIGAVVQSPEGSIATTYRQTEAGNNQWGTRLRWVSGTTTFFAATLYEESLLAWDVGLQIQGARAMSFVNYSVDGDEDGLWRLGLHQNLTQSLINFSEIVWDADANLQWSTGFQLKF</sequence>
<reference evidence="3" key="1">
    <citation type="journal article" date="2019" name="Int. J. Syst. Evol. Microbiol.">
        <title>The Global Catalogue of Microorganisms (GCM) 10K type strain sequencing project: providing services to taxonomists for standard genome sequencing and annotation.</title>
        <authorList>
            <consortium name="The Broad Institute Genomics Platform"/>
            <consortium name="The Broad Institute Genome Sequencing Center for Infectious Disease"/>
            <person name="Wu L."/>
            <person name="Ma J."/>
        </authorList>
    </citation>
    <scope>NUCLEOTIDE SEQUENCE [LARGE SCALE GENOMIC DNA]</scope>
    <source>
        <strain evidence="3">CECT 8288</strain>
    </source>
</reference>
<name>A0ABV7WPN5_9GAMM</name>
<comment type="caution">
    <text evidence="2">The sequence shown here is derived from an EMBL/GenBank/DDBJ whole genome shotgun (WGS) entry which is preliminary data.</text>
</comment>
<dbReference type="RefSeq" id="WP_290281016.1">
    <property type="nucleotide sequence ID" value="NZ_JAUFQI010000001.1"/>
</dbReference>